<reference evidence="2" key="2">
    <citation type="submission" date="2020-11" db="EMBL/GenBank/DDBJ databases">
        <authorList>
            <person name="McCartney M.A."/>
            <person name="Auch B."/>
            <person name="Kono T."/>
            <person name="Mallez S."/>
            <person name="Becker A."/>
            <person name="Gohl D.M."/>
            <person name="Silverstein K.A.T."/>
            <person name="Koren S."/>
            <person name="Bechman K.B."/>
            <person name="Herman A."/>
            <person name="Abrahante J.E."/>
            <person name="Garbe J."/>
        </authorList>
    </citation>
    <scope>NUCLEOTIDE SEQUENCE</scope>
    <source>
        <strain evidence="2">Duluth1</strain>
        <tissue evidence="2">Whole animal</tissue>
    </source>
</reference>
<keyword evidence="3" id="KW-1185">Reference proteome</keyword>
<protein>
    <submittedName>
        <fullName evidence="2">Uncharacterized protein</fullName>
    </submittedName>
</protein>
<proteinExistence type="predicted"/>
<reference evidence="2" key="1">
    <citation type="journal article" date="2019" name="bioRxiv">
        <title>The Genome of the Zebra Mussel, Dreissena polymorpha: A Resource for Invasive Species Research.</title>
        <authorList>
            <person name="McCartney M.A."/>
            <person name="Auch B."/>
            <person name="Kono T."/>
            <person name="Mallez S."/>
            <person name="Zhang Y."/>
            <person name="Obille A."/>
            <person name="Becker A."/>
            <person name="Abrahante J.E."/>
            <person name="Garbe J."/>
            <person name="Badalamenti J.P."/>
            <person name="Herman A."/>
            <person name="Mangelson H."/>
            <person name="Liachko I."/>
            <person name="Sullivan S."/>
            <person name="Sone E.D."/>
            <person name="Koren S."/>
            <person name="Silverstein K.A.T."/>
            <person name="Beckman K.B."/>
            <person name="Gohl D.M."/>
        </authorList>
    </citation>
    <scope>NUCLEOTIDE SEQUENCE</scope>
    <source>
        <strain evidence="2">Duluth1</strain>
        <tissue evidence="2">Whole animal</tissue>
    </source>
</reference>
<organism evidence="2 3">
    <name type="scientific">Dreissena polymorpha</name>
    <name type="common">Zebra mussel</name>
    <name type="synonym">Mytilus polymorpha</name>
    <dbReference type="NCBI Taxonomy" id="45954"/>
    <lineage>
        <taxon>Eukaryota</taxon>
        <taxon>Metazoa</taxon>
        <taxon>Spiralia</taxon>
        <taxon>Lophotrochozoa</taxon>
        <taxon>Mollusca</taxon>
        <taxon>Bivalvia</taxon>
        <taxon>Autobranchia</taxon>
        <taxon>Heteroconchia</taxon>
        <taxon>Euheterodonta</taxon>
        <taxon>Imparidentia</taxon>
        <taxon>Neoheterodontei</taxon>
        <taxon>Myida</taxon>
        <taxon>Dreissenoidea</taxon>
        <taxon>Dreissenidae</taxon>
        <taxon>Dreissena</taxon>
    </lineage>
</organism>
<evidence type="ECO:0000313" key="3">
    <source>
        <dbReference type="Proteomes" id="UP000828390"/>
    </source>
</evidence>
<feature type="region of interest" description="Disordered" evidence="1">
    <location>
        <begin position="80"/>
        <end position="103"/>
    </location>
</feature>
<dbReference type="Proteomes" id="UP000828390">
    <property type="component" value="Unassembled WGS sequence"/>
</dbReference>
<dbReference type="AlphaFoldDB" id="A0A9D4DLR0"/>
<evidence type="ECO:0000256" key="1">
    <source>
        <dbReference type="SAM" id="MobiDB-lite"/>
    </source>
</evidence>
<name>A0A9D4DLR0_DREPO</name>
<accession>A0A9D4DLR0</accession>
<sequence>MLKRDVLLSILRTVRNNLSRPQSSKKRARISSRASIFWNAFLVPRLTSTNHACSGQFPLRKRLVPGTTLLPLFSSWATTHPRSHMVAPKAEETDSNGSKDPFP</sequence>
<dbReference type="EMBL" id="JAIWYP010000010">
    <property type="protein sequence ID" value="KAH3750810.1"/>
    <property type="molecule type" value="Genomic_DNA"/>
</dbReference>
<evidence type="ECO:0000313" key="2">
    <source>
        <dbReference type="EMBL" id="KAH3750810.1"/>
    </source>
</evidence>
<comment type="caution">
    <text evidence="2">The sequence shown here is derived from an EMBL/GenBank/DDBJ whole genome shotgun (WGS) entry which is preliminary data.</text>
</comment>
<gene>
    <name evidence="2" type="ORF">DPMN_185345</name>
</gene>